<evidence type="ECO:0000256" key="2">
    <source>
        <dbReference type="ARBA" id="ARBA00023242"/>
    </source>
</evidence>
<dbReference type="Gene3D" id="4.10.240.10">
    <property type="entry name" value="Zn(2)-C6 fungal-type DNA-binding domain"/>
    <property type="match status" value="1"/>
</dbReference>
<dbReference type="GO" id="GO:0003677">
    <property type="term" value="F:DNA binding"/>
    <property type="evidence" value="ECO:0007669"/>
    <property type="project" value="InterPro"/>
</dbReference>
<feature type="region of interest" description="Disordered" evidence="3">
    <location>
        <begin position="113"/>
        <end position="134"/>
    </location>
</feature>
<feature type="domain" description="Zn(2)-C6 fungal-type" evidence="4">
    <location>
        <begin position="41"/>
        <end position="71"/>
    </location>
</feature>
<dbReference type="InterPro" id="IPR007219">
    <property type="entry name" value="XnlR_reg_dom"/>
</dbReference>
<evidence type="ECO:0000313" key="6">
    <source>
        <dbReference type="Proteomes" id="UP000316270"/>
    </source>
</evidence>
<name>A0A517LGK9_9PEZI</name>
<protein>
    <recommendedName>
        <fullName evidence="4">Zn(2)-C6 fungal-type domain-containing protein</fullName>
    </recommendedName>
</protein>
<feature type="compositionally biased region" description="Low complexity" evidence="3">
    <location>
        <begin position="118"/>
        <end position="134"/>
    </location>
</feature>
<gene>
    <name evidence="5" type="ORF">FKW77_001659</name>
</gene>
<dbReference type="PROSITE" id="PS50048">
    <property type="entry name" value="ZN2_CY6_FUNGAL_2"/>
    <property type="match status" value="1"/>
</dbReference>
<dbReference type="CDD" id="cd12148">
    <property type="entry name" value="fungal_TF_MHR"/>
    <property type="match status" value="1"/>
</dbReference>
<evidence type="ECO:0000256" key="3">
    <source>
        <dbReference type="SAM" id="MobiDB-lite"/>
    </source>
</evidence>
<dbReference type="STRING" id="50376.A0A517LGK9"/>
<sequence>MDRTMSSHDSPDPKGKRPTPGEDGGEGSQKRRERAVIAAQACETCRSRKSKCDEKRPKCSLCKRLNVECRYREPQPTKKDKTMQLMMDQISRMENKINVIGLTVKPNSTVFDSAETYGSPGSGTSPLSPLSPRSSRAEAFSSFRQDQSFPSEVSSGYRHLTAPHKVLLWPRVYEFLRKSGAEHQEMLKLLDKEGTPWLLHLELEKHKEILPCDTYLASAPALGLMAPPLRVKFDVLNEELMLKCMDSYFNTYNVLYPLLVREDFDRNIFSDVVANGFGYGDANSVIALLVFSLGKMGYDGVWGDSIDDTNGRSSGIRGGSASRPPGLDLFNEARKRLGFIATQTSLENIQILQLTAVYYEACSRHLDFWRASVAASMAFQVLIKCESVDWDSPRGYLIRRVYWTCNLLENWYHIDLDLPKTGIADHADSVPLPGGQMQSRDEGPQMQFLAMISLLRLIIRTHDTLFEAVQSAESSQDYAGPPIHVIRELLRQLDHWRNLLPAALQWDDKQRFEYPDVTAALAAGSQGPLFSFNNTPATAHELAGSLAMASAQLRSRYYYTRFMILRPFVFKALHYPDRMTPDENDYTGQCLQSCLLWPISMNPPRDRKRLIPYLFAWTQNFLGVLLILRMVEDNPAIRKIAEVYLDFEETQQTVHLLLDWFRDMRQIDGIAEWAWSVLAPLYSNYLHNPR</sequence>
<dbReference type="Proteomes" id="UP000316270">
    <property type="component" value="Chromosome 12"/>
</dbReference>
<dbReference type="GO" id="GO:0006351">
    <property type="term" value="P:DNA-templated transcription"/>
    <property type="evidence" value="ECO:0007669"/>
    <property type="project" value="InterPro"/>
</dbReference>
<feature type="region of interest" description="Disordered" evidence="3">
    <location>
        <begin position="1"/>
        <end position="35"/>
    </location>
</feature>
<dbReference type="PROSITE" id="PS00463">
    <property type="entry name" value="ZN2_CY6_FUNGAL_1"/>
    <property type="match status" value="1"/>
</dbReference>
<dbReference type="GO" id="GO:0000981">
    <property type="term" value="F:DNA-binding transcription factor activity, RNA polymerase II-specific"/>
    <property type="evidence" value="ECO:0007669"/>
    <property type="project" value="InterPro"/>
</dbReference>
<dbReference type="SUPFAM" id="SSF57701">
    <property type="entry name" value="Zn2/Cys6 DNA-binding domain"/>
    <property type="match status" value="1"/>
</dbReference>
<evidence type="ECO:0000259" key="4">
    <source>
        <dbReference type="PROSITE" id="PS50048"/>
    </source>
</evidence>
<proteinExistence type="predicted"/>
<dbReference type="PANTHER" id="PTHR47785:SF6">
    <property type="entry name" value="ZN(II)2CYS6 TRANSCRIPTION FACTOR (EUROFUNG)"/>
    <property type="match status" value="1"/>
</dbReference>
<accession>A0A517LGK9</accession>
<dbReference type="InterPro" id="IPR053181">
    <property type="entry name" value="EcdB-like_regulator"/>
</dbReference>
<keyword evidence="1" id="KW-0479">Metal-binding</keyword>
<organism evidence="5 6">
    <name type="scientific">Venturia effusa</name>
    <dbReference type="NCBI Taxonomy" id="50376"/>
    <lineage>
        <taxon>Eukaryota</taxon>
        <taxon>Fungi</taxon>
        <taxon>Dikarya</taxon>
        <taxon>Ascomycota</taxon>
        <taxon>Pezizomycotina</taxon>
        <taxon>Dothideomycetes</taxon>
        <taxon>Pleosporomycetidae</taxon>
        <taxon>Venturiales</taxon>
        <taxon>Venturiaceae</taxon>
        <taxon>Venturia</taxon>
    </lineage>
</organism>
<dbReference type="GO" id="GO:0008270">
    <property type="term" value="F:zinc ion binding"/>
    <property type="evidence" value="ECO:0007669"/>
    <property type="project" value="InterPro"/>
</dbReference>
<dbReference type="SMART" id="SM00066">
    <property type="entry name" value="GAL4"/>
    <property type="match status" value="1"/>
</dbReference>
<dbReference type="EMBL" id="CP042196">
    <property type="protein sequence ID" value="QDS74774.1"/>
    <property type="molecule type" value="Genomic_DNA"/>
</dbReference>
<evidence type="ECO:0000313" key="5">
    <source>
        <dbReference type="EMBL" id="QDS74774.1"/>
    </source>
</evidence>
<evidence type="ECO:0000256" key="1">
    <source>
        <dbReference type="ARBA" id="ARBA00022723"/>
    </source>
</evidence>
<dbReference type="InterPro" id="IPR036864">
    <property type="entry name" value="Zn2-C6_fun-type_DNA-bd_sf"/>
</dbReference>
<dbReference type="Pfam" id="PF04082">
    <property type="entry name" value="Fungal_trans"/>
    <property type="match status" value="1"/>
</dbReference>
<dbReference type="OrthoDB" id="6133115at2759"/>
<feature type="compositionally biased region" description="Basic and acidic residues" evidence="3">
    <location>
        <begin position="1"/>
        <end position="15"/>
    </location>
</feature>
<dbReference type="AlphaFoldDB" id="A0A517LGK9"/>
<dbReference type="CDD" id="cd00067">
    <property type="entry name" value="GAL4"/>
    <property type="match status" value="1"/>
</dbReference>
<dbReference type="InterPro" id="IPR001138">
    <property type="entry name" value="Zn2Cys6_DnaBD"/>
</dbReference>
<dbReference type="PANTHER" id="PTHR47785">
    <property type="entry name" value="ZN(II)2CYS6 TRANSCRIPTION FACTOR (EUROFUNG)-RELATED-RELATED"/>
    <property type="match status" value="1"/>
</dbReference>
<keyword evidence="2" id="KW-0539">Nucleus</keyword>
<dbReference type="Pfam" id="PF00172">
    <property type="entry name" value="Zn_clus"/>
    <property type="match status" value="1"/>
</dbReference>
<keyword evidence="6" id="KW-1185">Reference proteome</keyword>
<reference evidence="5 6" key="1">
    <citation type="submission" date="2019-07" db="EMBL/GenBank/DDBJ databases">
        <title>Finished genome of Venturia effusa.</title>
        <authorList>
            <person name="Young C.A."/>
            <person name="Cox M.P."/>
            <person name="Ganley A.R.D."/>
            <person name="David W.J."/>
        </authorList>
    </citation>
    <scope>NUCLEOTIDE SEQUENCE [LARGE SCALE GENOMIC DNA]</scope>
    <source>
        <strain evidence="6">albino</strain>
    </source>
</reference>